<dbReference type="EMBL" id="MTKT01002214">
    <property type="protein sequence ID" value="OWM81127.1"/>
    <property type="molecule type" value="Genomic_DNA"/>
</dbReference>
<evidence type="ECO:0000313" key="4">
    <source>
        <dbReference type="Proteomes" id="UP000197138"/>
    </source>
</evidence>
<dbReference type="GeneID" id="116215093"/>
<keyword evidence="1" id="KW-0175">Coiled coil</keyword>
<feature type="compositionally biased region" description="Pro residues" evidence="2">
    <location>
        <begin position="24"/>
        <end position="45"/>
    </location>
</feature>
<organism evidence="3 4">
    <name type="scientific">Punica granatum</name>
    <name type="common">Pomegranate</name>
    <dbReference type="NCBI Taxonomy" id="22663"/>
    <lineage>
        <taxon>Eukaryota</taxon>
        <taxon>Viridiplantae</taxon>
        <taxon>Streptophyta</taxon>
        <taxon>Embryophyta</taxon>
        <taxon>Tracheophyta</taxon>
        <taxon>Spermatophyta</taxon>
        <taxon>Magnoliopsida</taxon>
        <taxon>eudicotyledons</taxon>
        <taxon>Gunneridae</taxon>
        <taxon>Pentapetalae</taxon>
        <taxon>rosids</taxon>
        <taxon>malvids</taxon>
        <taxon>Myrtales</taxon>
        <taxon>Lythraceae</taxon>
        <taxon>Punica</taxon>
    </lineage>
</organism>
<proteinExistence type="predicted"/>
<feature type="compositionally biased region" description="Basic and acidic residues" evidence="2">
    <location>
        <begin position="190"/>
        <end position="230"/>
    </location>
</feature>
<evidence type="ECO:0000313" key="3">
    <source>
        <dbReference type="EMBL" id="OWM81127.1"/>
    </source>
</evidence>
<evidence type="ECO:0000313" key="5">
    <source>
        <dbReference type="Proteomes" id="UP000515151"/>
    </source>
</evidence>
<name>A0A218X854_PUNGR</name>
<reference evidence="6" key="4">
    <citation type="submission" date="2025-04" db="UniProtKB">
        <authorList>
            <consortium name="RefSeq"/>
        </authorList>
    </citation>
    <scope>IDENTIFICATION</scope>
    <source>
        <tissue evidence="6">Leaf</tissue>
    </source>
</reference>
<evidence type="ECO:0000256" key="1">
    <source>
        <dbReference type="SAM" id="Coils"/>
    </source>
</evidence>
<dbReference type="RefSeq" id="XP_031406531.1">
    <property type="nucleotide sequence ID" value="XM_031550671.1"/>
</dbReference>
<feature type="compositionally biased region" description="Polar residues" evidence="2">
    <location>
        <begin position="165"/>
        <end position="174"/>
    </location>
</feature>
<keyword evidence="5" id="KW-1185">Reference proteome</keyword>
<dbReference type="Proteomes" id="UP000197138">
    <property type="component" value="Unassembled WGS sequence"/>
</dbReference>
<dbReference type="AlphaFoldDB" id="A0A218X854"/>
<dbReference type="PANTHER" id="PTHR38394">
    <property type="entry name" value="NEUROFILAMENT LIGHT PROTEIN"/>
    <property type="match status" value="1"/>
</dbReference>
<gene>
    <name evidence="6" type="primary">LOC116215093</name>
    <name evidence="3" type="ORF">CDL15_Pgr007158</name>
</gene>
<protein>
    <submittedName>
        <fullName evidence="6">Myosin heavy chain, clone 203</fullName>
    </submittedName>
</protein>
<accession>A0A218X854</accession>
<feature type="region of interest" description="Disordered" evidence="2">
    <location>
        <begin position="1"/>
        <end position="230"/>
    </location>
</feature>
<feature type="coiled-coil region" evidence="1">
    <location>
        <begin position="563"/>
        <end position="604"/>
    </location>
</feature>
<evidence type="ECO:0000313" key="6">
    <source>
        <dbReference type="RefSeq" id="XP_031406531.1"/>
    </source>
</evidence>
<feature type="coiled-coil region" evidence="1">
    <location>
        <begin position="631"/>
        <end position="735"/>
    </location>
</feature>
<reference evidence="4" key="1">
    <citation type="journal article" date="2017" name="Plant J.">
        <title>The pomegranate (Punica granatum L.) genome and the genomics of punicalagin biosynthesis.</title>
        <authorList>
            <person name="Qin G."/>
            <person name="Xu C."/>
            <person name="Ming R."/>
            <person name="Tang H."/>
            <person name="Guyot R."/>
            <person name="Kramer E.M."/>
            <person name="Hu Y."/>
            <person name="Yi X."/>
            <person name="Qi Y."/>
            <person name="Xu X."/>
            <person name="Gao Z."/>
            <person name="Pan H."/>
            <person name="Jian J."/>
            <person name="Tian Y."/>
            <person name="Yue Z."/>
            <person name="Xu Y."/>
        </authorList>
    </citation>
    <scope>NUCLEOTIDE SEQUENCE [LARGE SCALE GENOMIC DNA]</scope>
    <source>
        <strain evidence="4">cv. Dabenzi</strain>
    </source>
</reference>
<feature type="coiled-coil region" evidence="1">
    <location>
        <begin position="416"/>
        <end position="478"/>
    </location>
</feature>
<dbReference type="PANTHER" id="PTHR38394:SF1">
    <property type="entry name" value="NEUROFILAMENT LIGHT PROTEIN"/>
    <property type="match status" value="1"/>
</dbReference>
<feature type="coiled-coil region" evidence="1">
    <location>
        <begin position="237"/>
        <end position="346"/>
    </location>
</feature>
<feature type="compositionally biased region" description="Low complexity" evidence="2">
    <location>
        <begin position="141"/>
        <end position="153"/>
    </location>
</feature>
<reference evidence="5" key="3">
    <citation type="journal article" date="2020" name="Plant Biotechnol. J.">
        <title>The pomegranate (Punica granatum L.) draft genome dissects genetic divergence between soft- and hard-seeded cultivars.</title>
        <authorList>
            <person name="Luo X."/>
            <person name="Li H."/>
            <person name="Wu Z."/>
            <person name="Yao W."/>
            <person name="Zhao P."/>
            <person name="Cao D."/>
            <person name="Yu H."/>
            <person name="Li K."/>
            <person name="Poudel K."/>
            <person name="Zhao D."/>
            <person name="Zhang F."/>
            <person name="Xia X."/>
            <person name="Chen L."/>
            <person name="Wang Q."/>
            <person name="Jing D."/>
            <person name="Cao S."/>
        </authorList>
    </citation>
    <scope>NUCLEOTIDE SEQUENCE [LARGE SCALE GENOMIC DNA]</scope>
</reference>
<dbReference type="OrthoDB" id="1301563at2759"/>
<reference evidence="3" key="2">
    <citation type="submission" date="2017-06" db="EMBL/GenBank/DDBJ databases">
        <title>The pomegranate genome and the genomics of punicalagin biosynthesis.</title>
        <authorList>
            <person name="Xu C."/>
        </authorList>
    </citation>
    <scope>NUCLEOTIDE SEQUENCE [LARGE SCALE GENOMIC DNA]</scope>
    <source>
        <tissue evidence="3">Fresh leaf</tissue>
    </source>
</reference>
<evidence type="ECO:0000256" key="2">
    <source>
        <dbReference type="SAM" id="MobiDB-lite"/>
    </source>
</evidence>
<sequence length="779" mass="85828">MEDDIDSLFEGMVLFTPSQLSDPSPAPQPQPIDPSPPPPPPPDPPAASSSSEPLDENLFSDLTLVTPLPGLPENGHEEPQLSSSAPIESPAAGNSVKAREAAPPSAVSRQFSRKKKKAAGLRIGYGRHEIEQEPPPPPSPSASSSVPIDAASANSPDVRSKEDTLSTVSLNSLSDRAEQGDSIPSIPTAKIDHEELRPPPTSEETKSEHESIDTGEGYDDHPKGNDESIETKFDRIKAEISEKLEQARELVAALSVAKKEAIRKRRKAAERVNSASARLKELERSLEEACEAEDFETAEKLSESIAGADKEKEALVDALRDAEAECDEVDEQMQQVLEAQIAAEEECVSLLESFSMEASTEADQIIEKAQLLYEEEMDKWLSSGEALEGKKMELEIESQLVNEAREVMNSSIEHSIDDDRREKEDLYEKKSKLMGELEELLALVKAKEKEIAENDAKIEAVENRIAGVITEFEEAQSNIVENYERLQLNLSQIDMESKDLSMKKKEIDETRSQEEDKGNKIREIGTKCADEAKAYIEVAGLRKGLMLSILKFRENKLGLVKTEEKLSDDVQKLRQEAASARASLQELSSTKSSLQQEIASIEQRILFIDKRLPELEAEKKVAAAARNFKEAARLAAEAKSLSTEKEGVQSEEERTTAELGKLEEEIKGTVSRLQEVEEQILLKEKEVSVARIKRLLITAGAAKAEKDAAMELGDLEEANLLMAEVEAAESEAKRLLPVYDHKEEEFNDLPRHFIPLELLSNLGGKQLAEVASSAGLSTE</sequence>
<dbReference type="Proteomes" id="UP000515151">
    <property type="component" value="Chromosome 1"/>
</dbReference>